<proteinExistence type="predicted"/>
<dbReference type="InterPro" id="IPR022601">
    <property type="entry name" value="DUF3160"/>
</dbReference>
<dbReference type="AlphaFoldDB" id="A0A0F9A6P6"/>
<feature type="non-terminal residue" evidence="1">
    <location>
        <position position="441"/>
    </location>
</feature>
<evidence type="ECO:0008006" key="2">
    <source>
        <dbReference type="Google" id="ProtNLM"/>
    </source>
</evidence>
<gene>
    <name evidence="1" type="ORF">LCGC14_2608830</name>
</gene>
<accession>A0A0F9A6P6</accession>
<sequence length="441" mass="48590">MRSAIGWMLLGIAATAAVADEPTWSVSLLPGDDSLAQRMAQHYRPVSFSVKPSARQYALPLDLSELSNPNFARQLFAPADKALAARSDELLKRNGFAVFPAGRWDDVAAFYKNLQVRGVPVFITSDSLLHLYHIQFGQTLRSIEERHLIGDAVAITKAIQAEALKLHATATGDLKKAARLLVGFASVPTVLLARSGSAGGAVEALAEIDGWGGKPSWRQRDAFTKKYAELFQAIRKEQHLPPQRYGLNVPVVKKALQRYVKAHPAAAGKTAEVPDIVAEDVKAELDLIAAHKDFGESPLFTYKEDYSQYVPRGHYTRSQKLKGYFKALMWYGRMTFLIRGKTSRVDGIIPMPEARVQTLAACMLAGMMETKLADGRTLAQAWDRLYAITAFYVGLADDLTPYEYRSALRGVFGPDMSPSGLLDANKFFDVRAALAQMRKPA</sequence>
<name>A0A0F9A6P6_9ZZZZ</name>
<evidence type="ECO:0000313" key="1">
    <source>
        <dbReference type="EMBL" id="KKL05160.1"/>
    </source>
</evidence>
<dbReference type="Pfam" id="PF11369">
    <property type="entry name" value="DUF3160"/>
    <property type="match status" value="1"/>
</dbReference>
<dbReference type="EMBL" id="LAZR01044231">
    <property type="protein sequence ID" value="KKL05160.1"/>
    <property type="molecule type" value="Genomic_DNA"/>
</dbReference>
<reference evidence="1" key="1">
    <citation type="journal article" date="2015" name="Nature">
        <title>Complex archaea that bridge the gap between prokaryotes and eukaryotes.</title>
        <authorList>
            <person name="Spang A."/>
            <person name="Saw J.H."/>
            <person name="Jorgensen S.L."/>
            <person name="Zaremba-Niedzwiedzka K."/>
            <person name="Martijn J."/>
            <person name="Lind A.E."/>
            <person name="van Eijk R."/>
            <person name="Schleper C."/>
            <person name="Guy L."/>
            <person name="Ettema T.J."/>
        </authorList>
    </citation>
    <scope>NUCLEOTIDE SEQUENCE</scope>
</reference>
<dbReference type="SMART" id="SM01325">
    <property type="entry name" value="DUF3160"/>
    <property type="match status" value="1"/>
</dbReference>
<protein>
    <recommendedName>
        <fullName evidence="2">DUF3160 domain-containing protein</fullName>
    </recommendedName>
</protein>
<organism evidence="1">
    <name type="scientific">marine sediment metagenome</name>
    <dbReference type="NCBI Taxonomy" id="412755"/>
    <lineage>
        <taxon>unclassified sequences</taxon>
        <taxon>metagenomes</taxon>
        <taxon>ecological metagenomes</taxon>
    </lineage>
</organism>
<comment type="caution">
    <text evidence="1">The sequence shown here is derived from an EMBL/GenBank/DDBJ whole genome shotgun (WGS) entry which is preliminary data.</text>
</comment>